<dbReference type="EMBL" id="JACTVJ010000049">
    <property type="protein sequence ID" value="MBC9719576.1"/>
    <property type="molecule type" value="Genomic_DNA"/>
</dbReference>
<feature type="domain" description="Response regulatory" evidence="4">
    <location>
        <begin position="2"/>
        <end position="116"/>
    </location>
</feature>
<evidence type="ECO:0000256" key="3">
    <source>
        <dbReference type="PROSITE-ProRule" id="PRU01091"/>
    </source>
</evidence>
<evidence type="ECO:0000313" key="7">
    <source>
        <dbReference type="Proteomes" id="UP000642284"/>
    </source>
</evidence>
<dbReference type="InterPro" id="IPR039420">
    <property type="entry name" value="WalR-like"/>
</dbReference>
<feature type="DNA-binding region" description="OmpR/PhoB-type" evidence="3">
    <location>
        <begin position="124"/>
        <end position="217"/>
    </location>
</feature>
<evidence type="ECO:0000259" key="4">
    <source>
        <dbReference type="PROSITE" id="PS50110"/>
    </source>
</evidence>
<evidence type="ECO:0000313" key="6">
    <source>
        <dbReference type="EMBL" id="MBC9719576.1"/>
    </source>
</evidence>
<protein>
    <submittedName>
        <fullName evidence="6">Response regulator transcription factor</fullName>
    </submittedName>
</protein>
<reference evidence="6 7" key="1">
    <citation type="submission" date="2020-08" db="EMBL/GenBank/DDBJ databases">
        <title>Genemic of Streptomyces polyaspartic.</title>
        <authorList>
            <person name="Liu W."/>
        </authorList>
    </citation>
    <scope>NUCLEOTIDE SEQUENCE [LARGE SCALE GENOMIC DNA]</scope>
    <source>
        <strain evidence="6 7">TRM66268-LWL</strain>
    </source>
</reference>
<evidence type="ECO:0000259" key="5">
    <source>
        <dbReference type="PROSITE" id="PS51755"/>
    </source>
</evidence>
<evidence type="ECO:0000256" key="1">
    <source>
        <dbReference type="ARBA" id="ARBA00023125"/>
    </source>
</evidence>
<dbReference type="InterPro" id="IPR001867">
    <property type="entry name" value="OmpR/PhoB-type_DNA-bd"/>
</dbReference>
<keyword evidence="7" id="KW-1185">Reference proteome</keyword>
<accession>A0ABR7SYF0</accession>
<dbReference type="PANTHER" id="PTHR48111">
    <property type="entry name" value="REGULATOR OF RPOS"/>
    <property type="match status" value="1"/>
</dbReference>
<dbReference type="SUPFAM" id="SSF52172">
    <property type="entry name" value="CheY-like"/>
    <property type="match status" value="1"/>
</dbReference>
<dbReference type="Pfam" id="PF00072">
    <property type="entry name" value="Response_reg"/>
    <property type="match status" value="1"/>
</dbReference>
<evidence type="ECO:0000256" key="2">
    <source>
        <dbReference type="PROSITE-ProRule" id="PRU00169"/>
    </source>
</evidence>
<organism evidence="6 7">
    <name type="scientific">Streptomyces polyasparticus</name>
    <dbReference type="NCBI Taxonomy" id="2767826"/>
    <lineage>
        <taxon>Bacteria</taxon>
        <taxon>Bacillati</taxon>
        <taxon>Actinomycetota</taxon>
        <taxon>Actinomycetes</taxon>
        <taxon>Kitasatosporales</taxon>
        <taxon>Streptomycetaceae</taxon>
        <taxon>Streptomyces</taxon>
    </lineage>
</organism>
<gene>
    <name evidence="6" type="ORF">H9Y04_44540</name>
</gene>
<dbReference type="Gene3D" id="3.40.50.2300">
    <property type="match status" value="1"/>
</dbReference>
<proteinExistence type="predicted"/>
<dbReference type="RefSeq" id="WP_187819978.1">
    <property type="nucleotide sequence ID" value="NZ_JACTVJ010000049.1"/>
</dbReference>
<dbReference type="SMART" id="SM00448">
    <property type="entry name" value="REC"/>
    <property type="match status" value="1"/>
</dbReference>
<feature type="domain" description="OmpR/PhoB-type" evidence="5">
    <location>
        <begin position="124"/>
        <end position="217"/>
    </location>
</feature>
<dbReference type="InterPro" id="IPR001789">
    <property type="entry name" value="Sig_transdc_resp-reg_receiver"/>
</dbReference>
<dbReference type="Gene3D" id="1.10.10.10">
    <property type="entry name" value="Winged helix-like DNA-binding domain superfamily/Winged helix DNA-binding domain"/>
    <property type="match status" value="1"/>
</dbReference>
<keyword evidence="1 3" id="KW-0238">DNA-binding</keyword>
<dbReference type="Pfam" id="PF00486">
    <property type="entry name" value="Trans_reg_C"/>
    <property type="match status" value="1"/>
</dbReference>
<dbReference type="SMART" id="SM00862">
    <property type="entry name" value="Trans_reg_C"/>
    <property type="match status" value="1"/>
</dbReference>
<dbReference type="InterPro" id="IPR036388">
    <property type="entry name" value="WH-like_DNA-bd_sf"/>
</dbReference>
<dbReference type="CDD" id="cd00383">
    <property type="entry name" value="trans_reg_C"/>
    <property type="match status" value="1"/>
</dbReference>
<sequence>MRVLVVEDDPLIAEMVTMGLRRHGFAVDTVLDGAAAAHILQTNDYDVVVLDRDLPGVHGDAIATELVSSGARTRILMLTASGGLGDRVQGLNLGADDYLAKPFEYPELIARVGALCRRSAPPLPPVMESSGVRLDTSRRTVTRDGQPLDLTPKEFAVLHLLLAADGAPVSPEELLERAWDQHADPFTSAVRVTMSRLRTKLGAPPLIRTVPGVGYVL</sequence>
<comment type="caution">
    <text evidence="6">The sequence shown here is derived from an EMBL/GenBank/DDBJ whole genome shotgun (WGS) entry which is preliminary data.</text>
</comment>
<feature type="modified residue" description="4-aspartylphosphate" evidence="2">
    <location>
        <position position="51"/>
    </location>
</feature>
<dbReference type="PROSITE" id="PS50110">
    <property type="entry name" value="RESPONSE_REGULATORY"/>
    <property type="match status" value="1"/>
</dbReference>
<name>A0ABR7SYF0_9ACTN</name>
<dbReference type="PROSITE" id="PS51755">
    <property type="entry name" value="OMPR_PHOB"/>
    <property type="match status" value="1"/>
</dbReference>
<dbReference type="InterPro" id="IPR011006">
    <property type="entry name" value="CheY-like_superfamily"/>
</dbReference>
<keyword evidence="2" id="KW-0597">Phosphoprotein</keyword>
<dbReference type="Gene3D" id="6.10.250.690">
    <property type="match status" value="1"/>
</dbReference>
<dbReference type="PANTHER" id="PTHR48111:SF36">
    <property type="entry name" value="TRANSCRIPTIONAL REGULATORY PROTEIN CUTR"/>
    <property type="match status" value="1"/>
</dbReference>
<dbReference type="Proteomes" id="UP000642284">
    <property type="component" value="Unassembled WGS sequence"/>
</dbReference>